<dbReference type="InterPro" id="IPR056003">
    <property type="entry name" value="CT398_CC_hairpin"/>
</dbReference>
<name>A0A941EFR0_9ACTN</name>
<dbReference type="Proteomes" id="UP000676325">
    <property type="component" value="Unassembled WGS sequence"/>
</dbReference>
<evidence type="ECO:0000259" key="1">
    <source>
        <dbReference type="Pfam" id="PF02591"/>
    </source>
</evidence>
<organism evidence="3 4">
    <name type="scientific">Actinospica acidithermotolerans</name>
    <dbReference type="NCBI Taxonomy" id="2828514"/>
    <lineage>
        <taxon>Bacteria</taxon>
        <taxon>Bacillati</taxon>
        <taxon>Actinomycetota</taxon>
        <taxon>Actinomycetes</taxon>
        <taxon>Catenulisporales</taxon>
        <taxon>Actinospicaceae</taxon>
        <taxon>Actinospica</taxon>
    </lineage>
</organism>
<evidence type="ECO:0000259" key="2">
    <source>
        <dbReference type="Pfam" id="PF24481"/>
    </source>
</evidence>
<feature type="domain" description="C4-type zinc ribbon" evidence="1">
    <location>
        <begin position="204"/>
        <end position="238"/>
    </location>
</feature>
<dbReference type="Pfam" id="PF02591">
    <property type="entry name" value="Zn_ribbon_9"/>
    <property type="match status" value="1"/>
</dbReference>
<dbReference type="Pfam" id="PF24481">
    <property type="entry name" value="CT398_CC"/>
    <property type="match status" value="1"/>
</dbReference>
<dbReference type="PANTHER" id="PTHR39082">
    <property type="entry name" value="PHOSPHOLIPASE C-BETA-2-RELATED"/>
    <property type="match status" value="1"/>
</dbReference>
<proteinExistence type="predicted"/>
<evidence type="ECO:0008006" key="5">
    <source>
        <dbReference type="Google" id="ProtNLM"/>
    </source>
</evidence>
<dbReference type="InterPro" id="IPR052376">
    <property type="entry name" value="Oxidative_Scav/Glycosyltrans"/>
</dbReference>
<evidence type="ECO:0000313" key="3">
    <source>
        <dbReference type="EMBL" id="MBR7829578.1"/>
    </source>
</evidence>
<reference evidence="3" key="1">
    <citation type="submission" date="2021-04" db="EMBL/GenBank/DDBJ databases">
        <title>Genome based classification of Actinospica acidithermotolerans sp. nov., an actinobacterium isolated from an Indonesian hot spring.</title>
        <authorList>
            <person name="Kusuma A.B."/>
            <person name="Putra K.E."/>
            <person name="Nafisah S."/>
            <person name="Loh J."/>
            <person name="Nouioui I."/>
            <person name="Goodfellow M."/>
        </authorList>
    </citation>
    <scope>NUCLEOTIDE SEQUENCE</scope>
    <source>
        <strain evidence="3">MGRD01-02</strain>
    </source>
</reference>
<dbReference type="RefSeq" id="WP_212520713.1">
    <property type="nucleotide sequence ID" value="NZ_JAGSOH010000091.1"/>
</dbReference>
<feature type="domain" description="CT398-like coiled coil hairpin" evidence="2">
    <location>
        <begin position="14"/>
        <end position="192"/>
    </location>
</feature>
<protein>
    <recommendedName>
        <fullName evidence="5">C4-type zinc ribbon domain-containing protein</fullName>
    </recommendedName>
</protein>
<accession>A0A941EFR0</accession>
<keyword evidence="4" id="KW-1185">Reference proteome</keyword>
<sequence length="246" mass="27023">MNAEPADQLRLLDLQALDSKLDQLAHRRRTLPEIGALQALETKLGQLRDVHAVSAAADSDLAREQSKAEADVDQVRARAERDRKILESGSGSAKDLENVQHELESLGKRQADLEDVVLEVMEKVEASAARTAKLAADRTEVEADRERAAHALAQQQSAVDKDVEFARSQREVVAKQVPAPLIALYDKLREQYDGVAVAAIVRRRCQACQIELDIAEVNAAKSAAPDTILRHDSCRRILVRTADSGL</sequence>
<gene>
    <name evidence="3" type="ORF">KDK95_24950</name>
</gene>
<dbReference type="EMBL" id="JAGSOH010000091">
    <property type="protein sequence ID" value="MBR7829578.1"/>
    <property type="molecule type" value="Genomic_DNA"/>
</dbReference>
<dbReference type="Gene3D" id="1.10.287.1490">
    <property type="match status" value="1"/>
</dbReference>
<evidence type="ECO:0000313" key="4">
    <source>
        <dbReference type="Proteomes" id="UP000676325"/>
    </source>
</evidence>
<dbReference type="AlphaFoldDB" id="A0A941EFR0"/>
<comment type="caution">
    <text evidence="3">The sequence shown here is derived from an EMBL/GenBank/DDBJ whole genome shotgun (WGS) entry which is preliminary data.</text>
</comment>
<dbReference type="PANTHER" id="PTHR39082:SF1">
    <property type="entry name" value="SCAVENGER RECEPTOR CLASS A MEMBER 3"/>
    <property type="match status" value="1"/>
</dbReference>
<dbReference type="InterPro" id="IPR003743">
    <property type="entry name" value="Zf-RING_7"/>
</dbReference>